<accession>A0A5C5TZR7</accession>
<feature type="transmembrane region" description="Helical" evidence="1">
    <location>
        <begin position="62"/>
        <end position="84"/>
    </location>
</feature>
<reference evidence="2 3" key="1">
    <citation type="submission" date="2019-07" db="EMBL/GenBank/DDBJ databases">
        <title>Luteimonas sp. YD-1 nov., isolated from acidic soil.</title>
        <authorList>
            <person name="Zhou J."/>
        </authorList>
    </citation>
    <scope>NUCLEOTIDE SEQUENCE [LARGE SCALE GENOMIC DNA]</scope>
    <source>
        <strain evidence="2 3">YD-1</strain>
    </source>
</reference>
<keyword evidence="1" id="KW-1133">Transmembrane helix</keyword>
<name>A0A5C5TZR7_9GAMM</name>
<evidence type="ECO:0000256" key="1">
    <source>
        <dbReference type="SAM" id="Phobius"/>
    </source>
</evidence>
<organism evidence="2 3">
    <name type="scientific">Luteimonas wenzhouensis</name>
    <dbReference type="NCBI Taxonomy" id="2599615"/>
    <lineage>
        <taxon>Bacteria</taxon>
        <taxon>Pseudomonadati</taxon>
        <taxon>Pseudomonadota</taxon>
        <taxon>Gammaproteobacteria</taxon>
        <taxon>Lysobacterales</taxon>
        <taxon>Lysobacteraceae</taxon>
        <taxon>Luteimonas</taxon>
    </lineage>
</organism>
<dbReference type="OrthoDB" id="5946179at2"/>
<comment type="caution">
    <text evidence="2">The sequence shown here is derived from an EMBL/GenBank/DDBJ whole genome shotgun (WGS) entry which is preliminary data.</text>
</comment>
<feature type="transmembrane region" description="Helical" evidence="1">
    <location>
        <begin position="256"/>
        <end position="276"/>
    </location>
</feature>
<feature type="transmembrane region" description="Helical" evidence="1">
    <location>
        <begin position="174"/>
        <end position="198"/>
    </location>
</feature>
<evidence type="ECO:0000313" key="2">
    <source>
        <dbReference type="EMBL" id="TWT18782.1"/>
    </source>
</evidence>
<keyword evidence="1" id="KW-0812">Transmembrane</keyword>
<dbReference type="AlphaFoldDB" id="A0A5C5TZR7"/>
<feature type="transmembrane region" description="Helical" evidence="1">
    <location>
        <begin position="218"/>
        <end position="250"/>
    </location>
</feature>
<dbReference type="Proteomes" id="UP000315949">
    <property type="component" value="Unassembled WGS sequence"/>
</dbReference>
<proteinExistence type="predicted"/>
<keyword evidence="1" id="KW-0472">Membrane</keyword>
<evidence type="ECO:0000313" key="3">
    <source>
        <dbReference type="Proteomes" id="UP000315949"/>
    </source>
</evidence>
<dbReference type="RefSeq" id="WP_146312602.1">
    <property type="nucleotide sequence ID" value="NZ_VOHE01000004.1"/>
</dbReference>
<protein>
    <submittedName>
        <fullName evidence="2">Uncharacterized protein</fullName>
    </submittedName>
</protein>
<feature type="transmembrane region" description="Helical" evidence="1">
    <location>
        <begin position="28"/>
        <end position="50"/>
    </location>
</feature>
<sequence>MSTRTMGPGAGWSWLARAVNLGRNNPRAVIGAIAIVAALALVPSLLQMGLQSALSGSPQSAMVVGGLATLASLVVFPLLIGGVLRVIDAAEHGRPTAPGAVFEPFRAGRGGGRLVGFGLLMSALYLLVFGVLVGTLGEGLPEWYAQVMQLQVEAAGRPIQPGDLPDPPPGLGKVLGLGLLLGMFLGGAYAIGFGQVALGGRGVLGAVRDGLAGALRNLLPIVVLAVLSVLALFALFLVLMLVGGLLMLVGSLVHPALGMLLVAPLYLGMILLMYVVMFGVMYHMWRDVCGAPPAPPTLPGNQVEL</sequence>
<keyword evidence="3" id="KW-1185">Reference proteome</keyword>
<feature type="transmembrane region" description="Helical" evidence="1">
    <location>
        <begin position="114"/>
        <end position="136"/>
    </location>
</feature>
<dbReference type="EMBL" id="VOHE01000004">
    <property type="protein sequence ID" value="TWT18782.1"/>
    <property type="molecule type" value="Genomic_DNA"/>
</dbReference>
<gene>
    <name evidence="2" type="ORF">FQY79_09035</name>
</gene>